<keyword evidence="6 13" id="KW-1133">Transmembrane helix</keyword>
<evidence type="ECO:0000256" key="3">
    <source>
        <dbReference type="ARBA" id="ARBA00022448"/>
    </source>
</evidence>
<evidence type="ECO:0000256" key="2">
    <source>
        <dbReference type="ARBA" id="ARBA00006434"/>
    </source>
</evidence>
<comment type="subcellular location">
    <subcellularLocation>
        <location evidence="1">Cell membrane</location>
        <topology evidence="1">Multi-pass membrane protein</topology>
    </subcellularLocation>
</comment>
<dbReference type="Pfam" id="PF00474">
    <property type="entry name" value="SSF"/>
    <property type="match status" value="1"/>
</dbReference>
<comment type="similarity">
    <text evidence="2 11">Belongs to the sodium:solute symporter (SSF) (TC 2.A.21) family.</text>
</comment>
<feature type="region of interest" description="Disordered" evidence="12">
    <location>
        <begin position="493"/>
        <end position="563"/>
    </location>
</feature>
<dbReference type="PANTHER" id="PTHR42985:SF40">
    <property type="entry name" value="LD47995P-RELATED"/>
    <property type="match status" value="1"/>
</dbReference>
<dbReference type="OrthoDB" id="6132759at2759"/>
<evidence type="ECO:0000256" key="4">
    <source>
        <dbReference type="ARBA" id="ARBA00022475"/>
    </source>
</evidence>
<evidence type="ECO:0000256" key="6">
    <source>
        <dbReference type="ARBA" id="ARBA00022989"/>
    </source>
</evidence>
<evidence type="ECO:0000256" key="1">
    <source>
        <dbReference type="ARBA" id="ARBA00004651"/>
    </source>
</evidence>
<feature type="transmembrane region" description="Helical" evidence="13">
    <location>
        <begin position="275"/>
        <end position="294"/>
    </location>
</feature>
<evidence type="ECO:0000256" key="5">
    <source>
        <dbReference type="ARBA" id="ARBA00022692"/>
    </source>
</evidence>
<accession>A0A2T7Q1P7</accession>
<dbReference type="Proteomes" id="UP000245119">
    <property type="component" value="Linkage Group LG1"/>
</dbReference>
<keyword evidence="5 13" id="KW-0812">Transmembrane</keyword>
<keyword evidence="15" id="KW-1185">Reference proteome</keyword>
<dbReference type="STRING" id="400727.A0A2T7Q1P7"/>
<evidence type="ECO:0000256" key="11">
    <source>
        <dbReference type="RuleBase" id="RU362091"/>
    </source>
</evidence>
<feature type="transmembrane region" description="Helical" evidence="13">
    <location>
        <begin position="306"/>
        <end position="328"/>
    </location>
</feature>
<evidence type="ECO:0000313" key="14">
    <source>
        <dbReference type="EMBL" id="PVD39576.1"/>
    </source>
</evidence>
<feature type="transmembrane region" description="Helical" evidence="13">
    <location>
        <begin position="390"/>
        <end position="414"/>
    </location>
</feature>
<protein>
    <recommendedName>
        <fullName evidence="16">Sodium-coupled monocarboxylate transporter 2</fullName>
    </recommendedName>
</protein>
<keyword evidence="7" id="KW-0915">Sodium</keyword>
<feature type="compositionally biased region" description="Basic and acidic residues" evidence="12">
    <location>
        <begin position="507"/>
        <end position="518"/>
    </location>
</feature>
<evidence type="ECO:0000256" key="10">
    <source>
        <dbReference type="ARBA" id="ARBA00023201"/>
    </source>
</evidence>
<dbReference type="GO" id="GO:0005886">
    <property type="term" value="C:plasma membrane"/>
    <property type="evidence" value="ECO:0007669"/>
    <property type="project" value="UniProtKB-SubCell"/>
</dbReference>
<keyword evidence="9 13" id="KW-0472">Membrane</keyword>
<evidence type="ECO:0000313" key="15">
    <source>
        <dbReference type="Proteomes" id="UP000245119"/>
    </source>
</evidence>
<evidence type="ECO:0000256" key="13">
    <source>
        <dbReference type="SAM" id="Phobius"/>
    </source>
</evidence>
<evidence type="ECO:0008006" key="16">
    <source>
        <dbReference type="Google" id="ProtNLM"/>
    </source>
</evidence>
<reference evidence="14 15" key="1">
    <citation type="submission" date="2018-04" db="EMBL/GenBank/DDBJ databases">
        <title>The genome of golden apple snail Pomacea canaliculata provides insight into stress tolerance and invasive adaptation.</title>
        <authorList>
            <person name="Liu C."/>
            <person name="Liu B."/>
            <person name="Ren Y."/>
            <person name="Zhang Y."/>
            <person name="Wang H."/>
            <person name="Li S."/>
            <person name="Jiang F."/>
            <person name="Yin L."/>
            <person name="Zhang G."/>
            <person name="Qian W."/>
            <person name="Fan W."/>
        </authorList>
    </citation>
    <scope>NUCLEOTIDE SEQUENCE [LARGE SCALE GENOMIC DNA]</scope>
    <source>
        <strain evidence="14">SZHN2017</strain>
        <tissue evidence="14">Muscle</tissue>
    </source>
</reference>
<sequence length="563" mass="61808">MSLLWQQEESREALLQQIQQRRETCGGKLLEVGGQKVLIDVNFHSVAVSLLFSNNNRRNMSLQYLEKRFSKMVRTAASMTFVVQMTMYMAIVLYAPSLALNAVRHTVWSLTIGGYFTWVAIYGVNQAQVQRACTCPTLRRGQIALLLNAPGLCCILYLGCLIGVVVYAFYSECDPIGAKLIDSKDQILPLFVMDVLGDVIGLPGLFVACLFSGALSTISSGLNSIAAAVLEDVVRLYWAKDISDLWATRLTQIIALIFGVLCLALTYVASQLGNVLQAALSLFGMIAGPLLGVFTLGMMCPWANQWGAISGLFFSLVFMFWIGVGAFIEKPPIKPPPAFLNLSGCGNFSFNVISNITTTHMTTIATTLSTNSSTTPTEKSPEYYLYTLSYIWYGMYSVLAVVIVGLIISFLTGYTRPSTVDPKLIIPIFDIIPPFRFLPESIRKPLRFGIVHKGKYDNMPTEEDTLKVMEELASKSLGDVLDKTIVVSANGTKSKESNGVVNPAHTYSDENELRERNGKTPARGVNGADGTAGPTRGYINRGMEGESDEEGYHPPTDYQVTRI</sequence>
<feature type="transmembrane region" description="Helical" evidence="13">
    <location>
        <begin position="205"/>
        <end position="230"/>
    </location>
</feature>
<organism evidence="14 15">
    <name type="scientific">Pomacea canaliculata</name>
    <name type="common">Golden apple snail</name>
    <dbReference type="NCBI Taxonomy" id="400727"/>
    <lineage>
        <taxon>Eukaryota</taxon>
        <taxon>Metazoa</taxon>
        <taxon>Spiralia</taxon>
        <taxon>Lophotrochozoa</taxon>
        <taxon>Mollusca</taxon>
        <taxon>Gastropoda</taxon>
        <taxon>Caenogastropoda</taxon>
        <taxon>Architaenioglossa</taxon>
        <taxon>Ampullarioidea</taxon>
        <taxon>Ampullariidae</taxon>
        <taxon>Pomacea</taxon>
    </lineage>
</organism>
<proteinExistence type="inferred from homology"/>
<dbReference type="GO" id="GO:0006814">
    <property type="term" value="P:sodium ion transport"/>
    <property type="evidence" value="ECO:0007669"/>
    <property type="project" value="UniProtKB-KW"/>
</dbReference>
<dbReference type="Gene3D" id="1.20.1730.10">
    <property type="entry name" value="Sodium/glucose cotransporter"/>
    <property type="match status" value="2"/>
</dbReference>
<feature type="transmembrane region" description="Helical" evidence="13">
    <location>
        <begin position="107"/>
        <end position="124"/>
    </location>
</feature>
<feature type="transmembrane region" description="Helical" evidence="13">
    <location>
        <begin position="75"/>
        <end position="95"/>
    </location>
</feature>
<name>A0A2T7Q1P7_POMCA</name>
<evidence type="ECO:0000256" key="8">
    <source>
        <dbReference type="ARBA" id="ARBA00023065"/>
    </source>
</evidence>
<comment type="caution">
    <text evidence="14">The sequence shown here is derived from an EMBL/GenBank/DDBJ whole genome shotgun (WGS) entry which is preliminary data.</text>
</comment>
<dbReference type="EMBL" id="PZQS01000001">
    <property type="protein sequence ID" value="PVD39576.1"/>
    <property type="molecule type" value="Genomic_DNA"/>
</dbReference>
<keyword evidence="4" id="KW-1003">Cell membrane</keyword>
<dbReference type="GO" id="GO:0015293">
    <property type="term" value="F:symporter activity"/>
    <property type="evidence" value="ECO:0007669"/>
    <property type="project" value="TreeGrafter"/>
</dbReference>
<feature type="transmembrane region" description="Helical" evidence="13">
    <location>
        <begin position="145"/>
        <end position="170"/>
    </location>
</feature>
<dbReference type="AlphaFoldDB" id="A0A2T7Q1P7"/>
<dbReference type="PROSITE" id="PS50283">
    <property type="entry name" value="NA_SOLUT_SYMP_3"/>
    <property type="match status" value="1"/>
</dbReference>
<evidence type="ECO:0000256" key="7">
    <source>
        <dbReference type="ARBA" id="ARBA00023053"/>
    </source>
</evidence>
<evidence type="ECO:0000256" key="12">
    <source>
        <dbReference type="SAM" id="MobiDB-lite"/>
    </source>
</evidence>
<feature type="transmembrane region" description="Helical" evidence="13">
    <location>
        <begin position="250"/>
        <end position="269"/>
    </location>
</feature>
<dbReference type="PANTHER" id="PTHR42985">
    <property type="entry name" value="SODIUM-COUPLED MONOCARBOXYLATE TRANSPORTER"/>
    <property type="match status" value="1"/>
</dbReference>
<dbReference type="InterPro" id="IPR051163">
    <property type="entry name" value="Sodium:Solute_Symporter_SSF"/>
</dbReference>
<keyword evidence="3" id="KW-0813">Transport</keyword>
<dbReference type="InterPro" id="IPR001734">
    <property type="entry name" value="Na/solute_symporter"/>
</dbReference>
<keyword evidence="8" id="KW-0406">Ion transport</keyword>
<dbReference type="InterPro" id="IPR038377">
    <property type="entry name" value="Na/Glc_symporter_sf"/>
</dbReference>
<evidence type="ECO:0000256" key="9">
    <source>
        <dbReference type="ARBA" id="ARBA00023136"/>
    </source>
</evidence>
<keyword evidence="10" id="KW-0739">Sodium transport</keyword>
<gene>
    <name evidence="14" type="ORF">C0Q70_02211</name>
</gene>